<comment type="caution">
    <text evidence="2">The sequence shown here is derived from an EMBL/GenBank/DDBJ whole genome shotgun (WGS) entry which is preliminary data.</text>
</comment>
<feature type="region of interest" description="Disordered" evidence="1">
    <location>
        <begin position="20"/>
        <end position="57"/>
    </location>
</feature>
<feature type="region of interest" description="Disordered" evidence="1">
    <location>
        <begin position="71"/>
        <end position="150"/>
    </location>
</feature>
<organism evidence="2 3">
    <name type="scientific">Zalerion maritima</name>
    <dbReference type="NCBI Taxonomy" id="339359"/>
    <lineage>
        <taxon>Eukaryota</taxon>
        <taxon>Fungi</taxon>
        <taxon>Dikarya</taxon>
        <taxon>Ascomycota</taxon>
        <taxon>Pezizomycotina</taxon>
        <taxon>Sordariomycetes</taxon>
        <taxon>Lulworthiomycetidae</taxon>
        <taxon>Lulworthiales</taxon>
        <taxon>Lulworthiaceae</taxon>
        <taxon>Zalerion</taxon>
    </lineage>
</organism>
<protein>
    <submittedName>
        <fullName evidence="2">Uncharacterized protein</fullName>
    </submittedName>
</protein>
<dbReference type="AlphaFoldDB" id="A0AAD5WM04"/>
<sequence>MQGIILTAAIPPFPPPVYAAVGDSPSHRKRVEEKPPNHPYRCHDAANSSNTDNLCRRGKSRLQAEVLYPRAVPPPVPHTPAVPHHHRNGLARRASLPSSAGQRGVSSSQRARLPSISQDPPDQKKPDERICSFQHFRHLPLSAHPSHPDP</sequence>
<accession>A0AAD5WM04</accession>
<proteinExistence type="predicted"/>
<reference evidence="2" key="1">
    <citation type="submission" date="2022-07" db="EMBL/GenBank/DDBJ databases">
        <title>Draft genome sequence of Zalerion maritima ATCC 34329, a (micro)plastics degrading marine fungus.</title>
        <authorList>
            <person name="Paco A."/>
            <person name="Goncalves M.F.M."/>
            <person name="Rocha-Santos T.A.P."/>
            <person name="Alves A."/>
        </authorList>
    </citation>
    <scope>NUCLEOTIDE SEQUENCE</scope>
    <source>
        <strain evidence="2">ATCC 34329</strain>
    </source>
</reference>
<keyword evidence="3" id="KW-1185">Reference proteome</keyword>
<name>A0AAD5WM04_9PEZI</name>
<evidence type="ECO:0000313" key="3">
    <source>
        <dbReference type="Proteomes" id="UP001201980"/>
    </source>
</evidence>
<gene>
    <name evidence="2" type="ORF">MKZ38_009695</name>
</gene>
<feature type="compositionally biased region" description="Polar residues" evidence="1">
    <location>
        <begin position="96"/>
        <end position="120"/>
    </location>
</feature>
<evidence type="ECO:0000313" key="2">
    <source>
        <dbReference type="EMBL" id="KAJ2892503.1"/>
    </source>
</evidence>
<feature type="compositionally biased region" description="Basic and acidic residues" evidence="1">
    <location>
        <begin position="30"/>
        <end position="44"/>
    </location>
</feature>
<feature type="compositionally biased region" description="Pro residues" evidence="1">
    <location>
        <begin position="71"/>
        <end position="80"/>
    </location>
</feature>
<dbReference type="Proteomes" id="UP001201980">
    <property type="component" value="Unassembled WGS sequence"/>
</dbReference>
<dbReference type="EMBL" id="JAKWBI020000792">
    <property type="protein sequence ID" value="KAJ2892503.1"/>
    <property type="molecule type" value="Genomic_DNA"/>
</dbReference>
<evidence type="ECO:0000256" key="1">
    <source>
        <dbReference type="SAM" id="MobiDB-lite"/>
    </source>
</evidence>
<feature type="compositionally biased region" description="Basic and acidic residues" evidence="1">
    <location>
        <begin position="121"/>
        <end position="130"/>
    </location>
</feature>